<evidence type="ECO:0000313" key="3">
    <source>
        <dbReference type="EMBL" id="MDR8017964.1"/>
    </source>
</evidence>
<protein>
    <submittedName>
        <fullName evidence="3">LysM peptidoglycan-binding domain-containing protein</fullName>
    </submittedName>
</protein>
<evidence type="ECO:0000259" key="2">
    <source>
        <dbReference type="PROSITE" id="PS51782"/>
    </source>
</evidence>
<feature type="transmembrane region" description="Helical" evidence="1">
    <location>
        <begin position="28"/>
        <end position="54"/>
    </location>
</feature>
<name>A0ABU2DN79_9MICC</name>
<comment type="caution">
    <text evidence="3">The sequence shown here is derived from an EMBL/GenBank/DDBJ whole genome shotgun (WGS) entry which is preliminary data.</text>
</comment>
<evidence type="ECO:0000256" key="1">
    <source>
        <dbReference type="SAM" id="Phobius"/>
    </source>
</evidence>
<dbReference type="Proteomes" id="UP001251870">
    <property type="component" value="Unassembled WGS sequence"/>
</dbReference>
<organism evidence="3 4">
    <name type="scientific">Nesterenkonia aerolata</name>
    <dbReference type="NCBI Taxonomy" id="3074079"/>
    <lineage>
        <taxon>Bacteria</taxon>
        <taxon>Bacillati</taxon>
        <taxon>Actinomycetota</taxon>
        <taxon>Actinomycetes</taxon>
        <taxon>Micrococcales</taxon>
        <taxon>Micrococcaceae</taxon>
        <taxon>Nesterenkonia</taxon>
    </lineage>
</organism>
<dbReference type="Pfam" id="PF01476">
    <property type="entry name" value="LysM"/>
    <property type="match status" value="1"/>
</dbReference>
<dbReference type="InterPro" id="IPR036779">
    <property type="entry name" value="LysM_dom_sf"/>
</dbReference>
<accession>A0ABU2DN79</accession>
<dbReference type="EMBL" id="JAVKGR010000001">
    <property type="protein sequence ID" value="MDR8017964.1"/>
    <property type="molecule type" value="Genomic_DNA"/>
</dbReference>
<dbReference type="CDD" id="cd00118">
    <property type="entry name" value="LysM"/>
    <property type="match status" value="1"/>
</dbReference>
<evidence type="ECO:0000313" key="4">
    <source>
        <dbReference type="Proteomes" id="UP001251870"/>
    </source>
</evidence>
<dbReference type="PROSITE" id="PS51782">
    <property type="entry name" value="LYSM"/>
    <property type="match status" value="1"/>
</dbReference>
<dbReference type="SUPFAM" id="SSF54106">
    <property type="entry name" value="LysM domain"/>
    <property type="match status" value="1"/>
</dbReference>
<keyword evidence="1" id="KW-0472">Membrane</keyword>
<feature type="domain" description="LysM" evidence="2">
    <location>
        <begin position="70"/>
        <end position="119"/>
    </location>
</feature>
<dbReference type="InterPro" id="IPR018392">
    <property type="entry name" value="LysM"/>
</dbReference>
<gene>
    <name evidence="3" type="ORF">RIL96_00080</name>
</gene>
<keyword evidence="4" id="KW-1185">Reference proteome</keyword>
<keyword evidence="1" id="KW-1133">Transmembrane helix</keyword>
<reference evidence="3 4" key="1">
    <citation type="submission" date="2023-09" db="EMBL/GenBank/DDBJ databases">
        <title>Description of three actinobacteria isolated from air of manufacturing shop in a pharmaceutical factory.</title>
        <authorList>
            <person name="Zhang D.-F."/>
        </authorList>
    </citation>
    <scope>NUCLEOTIDE SEQUENCE [LARGE SCALE GENOMIC DNA]</scope>
    <source>
        <strain evidence="3 4">LY-0111</strain>
    </source>
</reference>
<proteinExistence type="predicted"/>
<dbReference type="SMART" id="SM00257">
    <property type="entry name" value="LysM"/>
    <property type="match status" value="1"/>
</dbReference>
<keyword evidence="1" id="KW-0812">Transmembrane</keyword>
<sequence length="123" mass="12863">MRHSHSSATTAATAVMPARLTLTRRGRLLLIGMPILLTAVLGLIALGLVAGAAANQVQASEGAPVGVEAEVVDVSHGDTLWSVASRVDSEEDVQTLITQIAELNDLDSSELQPGQQLYIPVQP</sequence>
<dbReference type="RefSeq" id="WP_310546960.1">
    <property type="nucleotide sequence ID" value="NZ_JAVKGR010000001.1"/>
</dbReference>
<dbReference type="Gene3D" id="3.10.350.10">
    <property type="entry name" value="LysM domain"/>
    <property type="match status" value="1"/>
</dbReference>